<keyword evidence="3" id="KW-1185">Reference proteome</keyword>
<evidence type="ECO:0000256" key="1">
    <source>
        <dbReference type="SAM" id="MobiDB-lite"/>
    </source>
</evidence>
<dbReference type="EMBL" id="DF237584">
    <property type="protein sequence ID" value="GAQ90404.1"/>
    <property type="molecule type" value="Genomic_DNA"/>
</dbReference>
<name>A0A1Y1IHX5_KLENI</name>
<organism evidence="2 3">
    <name type="scientific">Klebsormidium nitens</name>
    <name type="common">Green alga</name>
    <name type="synonym">Ulothrix nitens</name>
    <dbReference type="NCBI Taxonomy" id="105231"/>
    <lineage>
        <taxon>Eukaryota</taxon>
        <taxon>Viridiplantae</taxon>
        <taxon>Streptophyta</taxon>
        <taxon>Klebsormidiophyceae</taxon>
        <taxon>Klebsormidiales</taxon>
        <taxon>Klebsormidiaceae</taxon>
        <taxon>Klebsormidium</taxon>
    </lineage>
</organism>
<reference evidence="2 3" key="1">
    <citation type="journal article" date="2014" name="Nat. Commun.">
        <title>Klebsormidium flaccidum genome reveals primary factors for plant terrestrial adaptation.</title>
        <authorList>
            <person name="Hori K."/>
            <person name="Maruyama F."/>
            <person name="Fujisawa T."/>
            <person name="Togashi T."/>
            <person name="Yamamoto N."/>
            <person name="Seo M."/>
            <person name="Sato S."/>
            <person name="Yamada T."/>
            <person name="Mori H."/>
            <person name="Tajima N."/>
            <person name="Moriyama T."/>
            <person name="Ikeuchi M."/>
            <person name="Watanabe M."/>
            <person name="Wada H."/>
            <person name="Kobayashi K."/>
            <person name="Saito M."/>
            <person name="Masuda T."/>
            <person name="Sasaki-Sekimoto Y."/>
            <person name="Mashiguchi K."/>
            <person name="Awai K."/>
            <person name="Shimojima M."/>
            <person name="Masuda S."/>
            <person name="Iwai M."/>
            <person name="Nobusawa T."/>
            <person name="Narise T."/>
            <person name="Kondo S."/>
            <person name="Saito H."/>
            <person name="Sato R."/>
            <person name="Murakawa M."/>
            <person name="Ihara Y."/>
            <person name="Oshima-Yamada Y."/>
            <person name="Ohtaka K."/>
            <person name="Satoh M."/>
            <person name="Sonobe K."/>
            <person name="Ishii M."/>
            <person name="Ohtani R."/>
            <person name="Kanamori-Sato M."/>
            <person name="Honoki R."/>
            <person name="Miyazaki D."/>
            <person name="Mochizuki H."/>
            <person name="Umetsu J."/>
            <person name="Higashi K."/>
            <person name="Shibata D."/>
            <person name="Kamiya Y."/>
            <person name="Sato N."/>
            <person name="Nakamura Y."/>
            <person name="Tabata S."/>
            <person name="Ida S."/>
            <person name="Kurokawa K."/>
            <person name="Ohta H."/>
        </authorList>
    </citation>
    <scope>NUCLEOTIDE SEQUENCE [LARGE SCALE GENOMIC DNA]</scope>
    <source>
        <strain evidence="2 3">NIES-2285</strain>
    </source>
</reference>
<dbReference type="Proteomes" id="UP000054558">
    <property type="component" value="Unassembled WGS sequence"/>
</dbReference>
<dbReference type="AlphaFoldDB" id="A0A1Y1IHX5"/>
<feature type="region of interest" description="Disordered" evidence="1">
    <location>
        <begin position="327"/>
        <end position="362"/>
    </location>
</feature>
<gene>
    <name evidence="2" type="ORF">KFL_006350010</name>
</gene>
<feature type="non-terminal residue" evidence="2">
    <location>
        <position position="362"/>
    </location>
</feature>
<protein>
    <submittedName>
        <fullName evidence="2">Uncharacterized protein</fullName>
    </submittedName>
</protein>
<evidence type="ECO:0000313" key="2">
    <source>
        <dbReference type="EMBL" id="GAQ90404.1"/>
    </source>
</evidence>
<proteinExistence type="predicted"/>
<accession>A0A1Y1IHX5</accession>
<evidence type="ECO:0000313" key="3">
    <source>
        <dbReference type="Proteomes" id="UP000054558"/>
    </source>
</evidence>
<sequence>MLVSRDPDLRLEQILELTMPYLMEAAEAKKRLLVHRIVKEVESGATSKLGTLQVKKEEAARRLTMPYYLVQLVIQELKRRGKLNGVPGLGLLWDLGSAGALEGTRLEEMVAAREAVLAWLVLELERVRTGAPAAPESVRRRLGDLYPTAIAAGATLEEIVEVRPLSVYQYASDPLIDNAFVWQVPAGGLVRVKPYDKNESVEKSYLDVHSVYRMDPYGTGKDCTAADVHVTRQLGETGDPSLNVFSVKRTGKKNAVETVLKQHANISKGSEAPNLRVFYVTTSRLDRKAEAEEAIKGCKPPMVVVDGDGIEGFLGCFGDIRPLAGENESLQKARRSSGTRSASQSSVDANPLQPQQAEAAKE</sequence>